<dbReference type="CDD" id="cd05121">
    <property type="entry name" value="ABC1_ADCK3-like"/>
    <property type="match status" value="1"/>
</dbReference>
<dbReference type="InterPro" id="IPR011009">
    <property type="entry name" value="Kinase-like_dom_sf"/>
</dbReference>
<evidence type="ECO:0000256" key="1">
    <source>
        <dbReference type="ARBA" id="ARBA00009670"/>
    </source>
</evidence>
<organism evidence="4 5">
    <name type="scientific">Cyclostephanos tholiformis</name>
    <dbReference type="NCBI Taxonomy" id="382380"/>
    <lineage>
        <taxon>Eukaryota</taxon>
        <taxon>Sar</taxon>
        <taxon>Stramenopiles</taxon>
        <taxon>Ochrophyta</taxon>
        <taxon>Bacillariophyta</taxon>
        <taxon>Coscinodiscophyceae</taxon>
        <taxon>Thalassiosirophycidae</taxon>
        <taxon>Stephanodiscales</taxon>
        <taxon>Stephanodiscaceae</taxon>
        <taxon>Cyclostephanos</taxon>
    </lineage>
</organism>
<dbReference type="Pfam" id="PF03109">
    <property type="entry name" value="ABC1"/>
    <property type="match status" value="1"/>
</dbReference>
<reference evidence="4 5" key="1">
    <citation type="submission" date="2024-10" db="EMBL/GenBank/DDBJ databases">
        <title>Updated reference genomes for cyclostephanoid diatoms.</title>
        <authorList>
            <person name="Roberts W.R."/>
            <person name="Alverson A.J."/>
        </authorList>
    </citation>
    <scope>NUCLEOTIDE SEQUENCE [LARGE SCALE GENOMIC DNA]</scope>
    <source>
        <strain evidence="4 5">AJA228-03</strain>
    </source>
</reference>
<dbReference type="AlphaFoldDB" id="A0ABD3RYH3"/>
<comment type="similarity">
    <text evidence="1">Belongs to the protein kinase superfamily. ADCK protein kinase family.</text>
</comment>
<gene>
    <name evidence="4" type="ORF">ACHAXA_003210</name>
</gene>
<protein>
    <recommendedName>
        <fullName evidence="3">ABC1 atypical kinase-like domain-containing protein</fullName>
    </recommendedName>
</protein>
<evidence type="ECO:0000313" key="5">
    <source>
        <dbReference type="Proteomes" id="UP001530377"/>
    </source>
</evidence>
<dbReference type="InterPro" id="IPR004147">
    <property type="entry name" value="ABC1_dom"/>
</dbReference>
<dbReference type="EMBL" id="JALLPB020000111">
    <property type="protein sequence ID" value="KAL3817289.1"/>
    <property type="molecule type" value="Genomic_DNA"/>
</dbReference>
<feature type="domain" description="ABC1 atypical kinase-like" evidence="3">
    <location>
        <begin position="314"/>
        <end position="592"/>
    </location>
</feature>
<proteinExistence type="inferred from homology"/>
<keyword evidence="2" id="KW-0732">Signal</keyword>
<dbReference type="PANTHER" id="PTHR10566">
    <property type="entry name" value="CHAPERONE-ACTIVITY OF BC1 COMPLEX CABC1 -RELATED"/>
    <property type="match status" value="1"/>
</dbReference>
<dbReference type="SUPFAM" id="SSF56112">
    <property type="entry name" value="Protein kinase-like (PK-like)"/>
    <property type="match status" value="1"/>
</dbReference>
<evidence type="ECO:0000313" key="4">
    <source>
        <dbReference type="EMBL" id="KAL3817289.1"/>
    </source>
</evidence>
<feature type="chain" id="PRO_5044893809" description="ABC1 atypical kinase-like domain-containing protein" evidence="2">
    <location>
        <begin position="25"/>
        <end position="770"/>
    </location>
</feature>
<feature type="signal peptide" evidence="2">
    <location>
        <begin position="1"/>
        <end position="24"/>
    </location>
</feature>
<dbReference type="InterPro" id="IPR050154">
    <property type="entry name" value="UbiB_kinase"/>
</dbReference>
<accession>A0ABD3RYH3</accession>
<sequence length="770" mass="85095">MQINMRSRPTLPLLLCCLPGIVLALVPSSSSSLSSSSSSSLLRRCLLPSRRIFVASRTNHPITTGRSLLADTSCFGDESPPVSDPRDANVRLSSSPFAKRLPYERKMATPFRSLATTMFLLLLRRIAIAPTSARALSPSTIALSHSSTMAIGRRRILGFSLSVLRSALAYVRTLNNRQRIGVVLAAVAAGIAVEMIKARKRQELDATSEWGRYSDRPALRGLALSLLIIKLVPHVVLPAIIERITGKYRDGDDYGGYRSREQYEASKPRKLRSRGGEIFADGLLRLGPLYIKIGQILSCRKNLFPAEWITAMEKLQDRVPAKSGKEAWNLLYEACPGGRDGFHELFADFDDVPIAAASLGQVHRARLRTGEMVAIKIQRSRLRDIYDKDLAMMKKIARIVDSLGEAGRVGGVEQSWEGIFADAETILYREIDYRDEAENSIRFAGDFGIGLGGGAIECTAKGLDGKKLPSAAAWMRTPYTYRDLSSEKFLVMEYVPSIKVSDDKRLKEAGVTAEDREYLAEALAHSYLRQFCANKFFSTDPHPGNIGVEVFDDGRLPRLVFYDFGQACSLTDDQAGGILEVIESIIDSNAARSVAAFKRMGVLKDNADLSKVQAKCQQNYDSGMLKVKKRRKRSSARYSQNARTEADDIDLEARLDASEKLLNETQTPAGNVKDAEIMGYFTLPSEYAFVARAQSQLDGVGKSLDPDFDFISAAAPYLVEVKGTGRYLVDEIRKRLKFVYDPDDGILAKELALFKSLGFDPAAMKDSVNK</sequence>
<evidence type="ECO:0000259" key="3">
    <source>
        <dbReference type="Pfam" id="PF03109"/>
    </source>
</evidence>
<comment type="caution">
    <text evidence="4">The sequence shown here is derived from an EMBL/GenBank/DDBJ whole genome shotgun (WGS) entry which is preliminary data.</text>
</comment>
<evidence type="ECO:0000256" key="2">
    <source>
        <dbReference type="SAM" id="SignalP"/>
    </source>
</evidence>
<dbReference type="PANTHER" id="PTHR10566:SF113">
    <property type="entry name" value="PROTEIN ACTIVITY OF BC1 COMPLEX KINASE 7, CHLOROPLASTIC"/>
    <property type="match status" value="1"/>
</dbReference>
<dbReference type="Proteomes" id="UP001530377">
    <property type="component" value="Unassembled WGS sequence"/>
</dbReference>
<keyword evidence="5" id="KW-1185">Reference proteome</keyword>
<name>A0ABD3RYH3_9STRA</name>